<feature type="compositionally biased region" description="Basic and acidic residues" evidence="1">
    <location>
        <begin position="122"/>
        <end position="133"/>
    </location>
</feature>
<dbReference type="PANTHER" id="PTHR30634:SF14">
    <property type="match status" value="1"/>
</dbReference>
<protein>
    <submittedName>
        <fullName evidence="2">Uncharacterized protein</fullName>
    </submittedName>
</protein>
<evidence type="ECO:0000313" key="2">
    <source>
        <dbReference type="EMBL" id="GGG50589.1"/>
    </source>
</evidence>
<accession>A0A917GLE9</accession>
<dbReference type="RefSeq" id="WP_229741600.1">
    <property type="nucleotide sequence ID" value="NZ_BMEQ01000004.1"/>
</dbReference>
<dbReference type="PANTHER" id="PTHR30634">
    <property type="entry name" value="OUTER MEMBRANE LOLAB LIPOPROTEIN INSERTION APPARATUS"/>
    <property type="match status" value="1"/>
</dbReference>
<sequence length="765" mass="81760">MSEPGSDGVPAGRLTRVLGVRHHGPGSARTVVAALEAMHPDVVLVEGPPEADDLVALLADPGLVPPVAVLAHAAERPSLAAFFPLAVFSPEWQALRWAVDHGVRVRFLDLPATHRLALRAAEEEARGAEEEARGGAGQDRQEDDGDGPPAVPPADPALRADPIAALARAAGHEDPERWWDGVVESRSDGDPFDALAEAMAELRPQVLDPQEEPLDALREAHMRKVLRAEQRSAQRIAVVCGAFHAPALAGRLPPAGPDNALLKGLPRLKCTATWVPWTHSRLSWDSGYGAGIDSPGWYHHLFTAPDRPVARWMTRVAGQLRAHDLPASSAHVIESVRLAETLAALRGRPLAGLEEVLDAVRAVLCEGDETAVRMVVREVVVGEALGSVPEAAVSLPLEADLRATARRLRLRQSPEARSLVLDLRQDGDLERSQLLHRLRVLGIGWGTAQPVTGTGTFKEGWALQWRPELAVAVVEASLWGTTVPDAAAARLARRHEELADVTRAVDDAVTAGLPEALPGLLAQLDALSARTADIGRLLEAFPPLARAHRYGSVRSRDAADLSHVAGALLVRICSGLGPATSGLSDEAAEDVREQLEACHHAVPLLRDPALDELWAGALEDLLGRHDLPGVLTGRLVRLLLDAGRIDAEDAAGRLRRALSRGAPPVQKAHWVEGFLAGGALLLIHDDRLLGVLDDWVGSLAPQEFVDALPYLRRTFGAFEPAEKRRIVEAAGHRRTPGRDGPAAEQELLAGAADVLATVRTLLGVP</sequence>
<evidence type="ECO:0000256" key="1">
    <source>
        <dbReference type="SAM" id="MobiDB-lite"/>
    </source>
</evidence>
<dbReference type="InterPro" id="IPR050458">
    <property type="entry name" value="LolB"/>
</dbReference>
<dbReference type="AlphaFoldDB" id="A0A917GLE9"/>
<organism evidence="2 3">
    <name type="scientific">Kocuria dechangensis</name>
    <dbReference type="NCBI Taxonomy" id="1176249"/>
    <lineage>
        <taxon>Bacteria</taxon>
        <taxon>Bacillati</taxon>
        <taxon>Actinomycetota</taxon>
        <taxon>Actinomycetes</taxon>
        <taxon>Micrococcales</taxon>
        <taxon>Micrococcaceae</taxon>
        <taxon>Kocuria</taxon>
    </lineage>
</organism>
<dbReference type="EMBL" id="BMEQ01000004">
    <property type="protein sequence ID" value="GGG50589.1"/>
    <property type="molecule type" value="Genomic_DNA"/>
</dbReference>
<keyword evidence="3" id="KW-1185">Reference proteome</keyword>
<dbReference type="Pfam" id="PF18934">
    <property type="entry name" value="DUF5682"/>
    <property type="match status" value="1"/>
</dbReference>
<proteinExistence type="predicted"/>
<dbReference type="Proteomes" id="UP000638848">
    <property type="component" value="Unassembled WGS sequence"/>
</dbReference>
<name>A0A917GLE9_9MICC</name>
<reference evidence="2" key="2">
    <citation type="submission" date="2020-09" db="EMBL/GenBank/DDBJ databases">
        <authorList>
            <person name="Sun Q."/>
            <person name="Zhou Y."/>
        </authorList>
    </citation>
    <scope>NUCLEOTIDE SEQUENCE</scope>
    <source>
        <strain evidence="2">CGMCC 1.12187</strain>
    </source>
</reference>
<gene>
    <name evidence="2" type="ORF">GCM10011374_11490</name>
</gene>
<reference evidence="2" key="1">
    <citation type="journal article" date="2014" name="Int. J. Syst. Evol. Microbiol.">
        <title>Complete genome sequence of Corynebacterium casei LMG S-19264T (=DSM 44701T), isolated from a smear-ripened cheese.</title>
        <authorList>
            <consortium name="US DOE Joint Genome Institute (JGI-PGF)"/>
            <person name="Walter F."/>
            <person name="Albersmeier A."/>
            <person name="Kalinowski J."/>
            <person name="Ruckert C."/>
        </authorList>
    </citation>
    <scope>NUCLEOTIDE SEQUENCE</scope>
    <source>
        <strain evidence="2">CGMCC 1.12187</strain>
    </source>
</reference>
<evidence type="ECO:0000313" key="3">
    <source>
        <dbReference type="Proteomes" id="UP000638848"/>
    </source>
</evidence>
<feature type="region of interest" description="Disordered" evidence="1">
    <location>
        <begin position="122"/>
        <end position="157"/>
    </location>
</feature>
<dbReference type="InterPro" id="IPR043737">
    <property type="entry name" value="DUF5682"/>
</dbReference>
<comment type="caution">
    <text evidence="2">The sequence shown here is derived from an EMBL/GenBank/DDBJ whole genome shotgun (WGS) entry which is preliminary data.</text>
</comment>